<dbReference type="OrthoDB" id="9806130at2"/>
<proteinExistence type="predicted"/>
<keyword evidence="7" id="KW-0547">Nucleotide-binding</keyword>
<keyword evidence="6 13" id="KW-0812">Transmembrane</keyword>
<dbReference type="Pfam" id="PF02702">
    <property type="entry name" value="KdpD"/>
    <property type="match status" value="1"/>
</dbReference>
<sequence length="897" mass="100809">MDDVRANPDELLKAIQNEEKERKLGQLKIFFGYAAGVGKTYAMLQAAKDAKSYGIDVVAGYVEPHERLETSAMLEGLEIVPPQKIKHNNMVLKEFDIDATLKRNPQLVLVDELAHTNARGCRHNKRYKDVQELLKVGIDVYTTVNVQHLESLNDIVASITGVMVRERIPDKMFDDAQQVELIDIEPTELIERLREGKIYRKIQAEKAVTNFFAMENLVALREIAMRRCADRINKISDSERVKSNGEYFTDEHILVCLSPSPSGAKSIRTAARMASAFKGDFTALFVETPSFSSASQEDKKNLRDNIHLAQQLGANVETSYGDDVALQISEFARLSGISKIVVGRSSMQRKHFFSKPTFIEKLTAYAPNLDIYIIPDKRSSNYKSRNNFDPKPKFNMADLWKSISILVIATIICHIFYNVGFSEANIITVYIMGVLVTSIIVSERIYSLVFSVISVLTFNFFFTEPRFTLNAYGSGYPATFAIMLISTFITGTLATKIKKNAKQSAQTAFRTKVLFDTNQLLQKAREKSDIIDITANQIIKLLDKDIVFYPSDMENLMEPQIFTVSGRESNNDYTSKNEKAVAAWVFKNNKHAGATTSTLCNAKCLYLAVRVNNNVYGVVGIVIGQSPLESFENSILLSILGECALALENRQAEKEKEEAAVLAKNEQLRASLLRAISHDLRTPLTSISGNAGILISDESTLVPEKRKQLYNDIYDDSMWLINLVENLLAVTKIEDGTLNLNMSSELMEDVIREALSHIDRKSVEHNIIVKETDEFIMAKMDSKLIMQVIINIVDNAIKYTPKGSNINISTWKTDDKVFVKIADDGLGISDESKPRIFDMFYIGDMKIVDSRRSLGLGLALCKSIINVHNGEIWVKDNKPFGTVFQFNLPAEEVNLRE</sequence>
<dbReference type="PROSITE" id="PS50109">
    <property type="entry name" value="HIS_KIN"/>
    <property type="match status" value="1"/>
</dbReference>
<protein>
    <recommendedName>
        <fullName evidence="3">histidine kinase</fullName>
        <ecNumber evidence="3">2.7.13.3</ecNumber>
    </recommendedName>
</protein>
<dbReference type="CDD" id="cd00075">
    <property type="entry name" value="HATPase"/>
    <property type="match status" value="1"/>
</dbReference>
<dbReference type="GO" id="GO:0005737">
    <property type="term" value="C:cytoplasm"/>
    <property type="evidence" value="ECO:0007669"/>
    <property type="project" value="UniProtKB-ARBA"/>
</dbReference>
<dbReference type="InterPro" id="IPR003852">
    <property type="entry name" value="Sig_transdc_His_kinase_KdpD_N"/>
</dbReference>
<dbReference type="GO" id="GO:0005886">
    <property type="term" value="C:plasma membrane"/>
    <property type="evidence" value="ECO:0007669"/>
    <property type="project" value="TreeGrafter"/>
</dbReference>
<evidence type="ECO:0000259" key="14">
    <source>
        <dbReference type="PROSITE" id="PS50109"/>
    </source>
</evidence>
<evidence type="ECO:0000256" key="5">
    <source>
        <dbReference type="ARBA" id="ARBA00022679"/>
    </source>
</evidence>
<evidence type="ECO:0000256" key="8">
    <source>
        <dbReference type="ARBA" id="ARBA00022777"/>
    </source>
</evidence>
<keyword evidence="5" id="KW-0808">Transferase</keyword>
<name>A0A1M6SN39_9CLOT</name>
<keyword evidence="9" id="KW-0067">ATP-binding</keyword>
<comment type="catalytic activity">
    <reaction evidence="1">
        <text>ATP + protein L-histidine = ADP + protein N-phospho-L-histidine.</text>
        <dbReference type="EC" id="2.7.13.3"/>
    </reaction>
</comment>
<evidence type="ECO:0000256" key="7">
    <source>
        <dbReference type="ARBA" id="ARBA00022741"/>
    </source>
</evidence>
<evidence type="ECO:0000256" key="1">
    <source>
        <dbReference type="ARBA" id="ARBA00000085"/>
    </source>
</evidence>
<dbReference type="Pfam" id="PF00512">
    <property type="entry name" value="HisKA"/>
    <property type="match status" value="1"/>
</dbReference>
<dbReference type="Gene3D" id="1.10.287.130">
    <property type="match status" value="1"/>
</dbReference>
<dbReference type="EC" id="2.7.13.3" evidence="3"/>
<evidence type="ECO:0000256" key="9">
    <source>
        <dbReference type="ARBA" id="ARBA00022840"/>
    </source>
</evidence>
<dbReference type="AlphaFoldDB" id="A0A1M6SN39"/>
<keyword evidence="12 13" id="KW-0472">Membrane</keyword>
<dbReference type="Gene3D" id="3.30.450.40">
    <property type="match status" value="1"/>
</dbReference>
<dbReference type="InterPro" id="IPR027417">
    <property type="entry name" value="P-loop_NTPase"/>
</dbReference>
<dbReference type="InterPro" id="IPR003661">
    <property type="entry name" value="HisK_dim/P_dom"/>
</dbReference>
<dbReference type="InterPro" id="IPR029016">
    <property type="entry name" value="GAF-like_dom_sf"/>
</dbReference>
<dbReference type="RefSeq" id="WP_072904477.1">
    <property type="nucleotide sequence ID" value="NZ_FRAD01000030.1"/>
</dbReference>
<dbReference type="InterPro" id="IPR036097">
    <property type="entry name" value="HisK_dim/P_sf"/>
</dbReference>
<evidence type="ECO:0000256" key="13">
    <source>
        <dbReference type="SAM" id="Phobius"/>
    </source>
</evidence>
<dbReference type="CDD" id="cd00082">
    <property type="entry name" value="HisKA"/>
    <property type="match status" value="1"/>
</dbReference>
<keyword evidence="11" id="KW-0902">Two-component regulatory system</keyword>
<dbReference type="FunFam" id="3.40.50.300:FF:000483">
    <property type="entry name" value="Sensor histidine kinase KdpD"/>
    <property type="match status" value="1"/>
</dbReference>
<evidence type="ECO:0000256" key="10">
    <source>
        <dbReference type="ARBA" id="ARBA00022989"/>
    </source>
</evidence>
<dbReference type="Proteomes" id="UP000183952">
    <property type="component" value="Unassembled WGS sequence"/>
</dbReference>
<evidence type="ECO:0000256" key="3">
    <source>
        <dbReference type="ARBA" id="ARBA00012438"/>
    </source>
</evidence>
<dbReference type="InterPro" id="IPR004358">
    <property type="entry name" value="Sig_transdc_His_kin-like_C"/>
</dbReference>
<dbReference type="PANTHER" id="PTHR45569:SF1">
    <property type="entry name" value="SENSOR PROTEIN KDPD"/>
    <property type="match status" value="1"/>
</dbReference>
<evidence type="ECO:0000256" key="12">
    <source>
        <dbReference type="ARBA" id="ARBA00023136"/>
    </source>
</evidence>
<dbReference type="PANTHER" id="PTHR45569">
    <property type="entry name" value="SENSOR PROTEIN KDPD"/>
    <property type="match status" value="1"/>
</dbReference>
<dbReference type="Gene3D" id="1.20.120.620">
    <property type="entry name" value="Backbone structure of the membrane domain of e. Coli histidine kinase receptor kdpd"/>
    <property type="match status" value="1"/>
</dbReference>
<evidence type="ECO:0000313" key="15">
    <source>
        <dbReference type="EMBL" id="SHK46115.1"/>
    </source>
</evidence>
<dbReference type="InterPro" id="IPR014729">
    <property type="entry name" value="Rossmann-like_a/b/a_fold"/>
</dbReference>
<dbReference type="InterPro" id="IPR052023">
    <property type="entry name" value="Histidine_kinase_KdpD"/>
</dbReference>
<feature type="transmembrane region" description="Helical" evidence="13">
    <location>
        <begin position="445"/>
        <end position="462"/>
    </location>
</feature>
<evidence type="ECO:0000256" key="2">
    <source>
        <dbReference type="ARBA" id="ARBA00004141"/>
    </source>
</evidence>
<keyword evidence="4" id="KW-0597">Phosphoprotein</keyword>
<dbReference type="GO" id="GO:0000155">
    <property type="term" value="F:phosphorelay sensor kinase activity"/>
    <property type="evidence" value="ECO:0007669"/>
    <property type="project" value="InterPro"/>
</dbReference>
<dbReference type="SUPFAM" id="SSF47384">
    <property type="entry name" value="Homodimeric domain of signal transducing histidine kinase"/>
    <property type="match status" value="1"/>
</dbReference>
<dbReference type="InterPro" id="IPR036890">
    <property type="entry name" value="HATPase_C_sf"/>
</dbReference>
<evidence type="ECO:0000256" key="11">
    <source>
        <dbReference type="ARBA" id="ARBA00023012"/>
    </source>
</evidence>
<dbReference type="SUPFAM" id="SSF52402">
    <property type="entry name" value="Adenine nucleotide alpha hydrolases-like"/>
    <property type="match status" value="1"/>
</dbReference>
<feature type="domain" description="Histidine kinase" evidence="14">
    <location>
        <begin position="675"/>
        <end position="892"/>
    </location>
</feature>
<dbReference type="InterPro" id="IPR038318">
    <property type="entry name" value="KdpD_sf"/>
</dbReference>
<feature type="transmembrane region" description="Helical" evidence="13">
    <location>
        <begin position="399"/>
        <end position="417"/>
    </location>
</feature>
<dbReference type="FunFam" id="3.30.565.10:FF:000006">
    <property type="entry name" value="Sensor histidine kinase WalK"/>
    <property type="match status" value="1"/>
</dbReference>
<keyword evidence="16" id="KW-1185">Reference proteome</keyword>
<dbReference type="EMBL" id="FRAD01000030">
    <property type="protein sequence ID" value="SHK46115.1"/>
    <property type="molecule type" value="Genomic_DNA"/>
</dbReference>
<dbReference type="Pfam" id="PF13493">
    <property type="entry name" value="DUF4118"/>
    <property type="match status" value="1"/>
</dbReference>
<dbReference type="Gene3D" id="3.30.565.10">
    <property type="entry name" value="Histidine kinase-like ATPase, C-terminal domain"/>
    <property type="match status" value="1"/>
</dbReference>
<dbReference type="STRING" id="1121331.SAMN02745248_02587"/>
<feature type="transmembrane region" description="Helical" evidence="13">
    <location>
        <begin position="423"/>
        <end position="440"/>
    </location>
</feature>
<reference evidence="15 16" key="1">
    <citation type="submission" date="2016-11" db="EMBL/GenBank/DDBJ databases">
        <authorList>
            <person name="Jaros S."/>
            <person name="Januszkiewicz K."/>
            <person name="Wedrychowicz H."/>
        </authorList>
    </citation>
    <scope>NUCLEOTIDE SEQUENCE [LARGE SCALE GENOMIC DNA]</scope>
    <source>
        <strain evidence="15 16">DSM 3090</strain>
    </source>
</reference>
<evidence type="ECO:0000256" key="6">
    <source>
        <dbReference type="ARBA" id="ARBA00022692"/>
    </source>
</evidence>
<dbReference type="PRINTS" id="PR00344">
    <property type="entry name" value="BCTRLSENSOR"/>
</dbReference>
<dbReference type="CDD" id="cd01987">
    <property type="entry name" value="USP_KdpD-like"/>
    <property type="match status" value="1"/>
</dbReference>
<evidence type="ECO:0000256" key="4">
    <source>
        <dbReference type="ARBA" id="ARBA00022553"/>
    </source>
</evidence>
<keyword evidence="10 13" id="KW-1133">Transmembrane helix</keyword>
<dbReference type="Pfam" id="PF02518">
    <property type="entry name" value="HATPase_c"/>
    <property type="match status" value="1"/>
</dbReference>
<dbReference type="Gene3D" id="3.40.50.300">
    <property type="entry name" value="P-loop containing nucleotide triphosphate hydrolases"/>
    <property type="match status" value="1"/>
</dbReference>
<dbReference type="InterPro" id="IPR025201">
    <property type="entry name" value="KdpD_TM"/>
</dbReference>
<accession>A0A1M6SN39</accession>
<evidence type="ECO:0000313" key="16">
    <source>
        <dbReference type="Proteomes" id="UP000183952"/>
    </source>
</evidence>
<dbReference type="GO" id="GO:0005524">
    <property type="term" value="F:ATP binding"/>
    <property type="evidence" value="ECO:0007669"/>
    <property type="project" value="UniProtKB-KW"/>
</dbReference>
<dbReference type="SMART" id="SM00388">
    <property type="entry name" value="HisKA"/>
    <property type="match status" value="1"/>
</dbReference>
<keyword evidence="8 15" id="KW-0418">Kinase</keyword>
<comment type="subcellular location">
    <subcellularLocation>
        <location evidence="2">Membrane</location>
        <topology evidence="2">Multi-pass membrane protein</topology>
    </subcellularLocation>
</comment>
<gene>
    <name evidence="15" type="ORF">SAMN02745248_02587</name>
</gene>
<feature type="transmembrane region" description="Helical" evidence="13">
    <location>
        <begin position="474"/>
        <end position="494"/>
    </location>
</feature>
<dbReference type="Gene3D" id="3.40.50.620">
    <property type="entry name" value="HUPs"/>
    <property type="match status" value="1"/>
</dbReference>
<dbReference type="InterPro" id="IPR003594">
    <property type="entry name" value="HATPase_dom"/>
</dbReference>
<dbReference type="InterPro" id="IPR005467">
    <property type="entry name" value="His_kinase_dom"/>
</dbReference>
<dbReference type="SMART" id="SM00387">
    <property type="entry name" value="HATPase_c"/>
    <property type="match status" value="1"/>
</dbReference>
<dbReference type="SUPFAM" id="SSF55874">
    <property type="entry name" value="ATPase domain of HSP90 chaperone/DNA topoisomerase II/histidine kinase"/>
    <property type="match status" value="1"/>
</dbReference>
<organism evidence="15 16">
    <name type="scientific">Hathewaya proteolytica DSM 3090</name>
    <dbReference type="NCBI Taxonomy" id="1121331"/>
    <lineage>
        <taxon>Bacteria</taxon>
        <taxon>Bacillati</taxon>
        <taxon>Bacillota</taxon>
        <taxon>Clostridia</taxon>
        <taxon>Eubacteriales</taxon>
        <taxon>Clostridiaceae</taxon>
        <taxon>Hathewaya</taxon>
    </lineage>
</organism>